<dbReference type="SUPFAM" id="SSF52833">
    <property type="entry name" value="Thioredoxin-like"/>
    <property type="match status" value="1"/>
</dbReference>
<reference evidence="8 9" key="1">
    <citation type="submission" date="2016-10" db="EMBL/GenBank/DDBJ databases">
        <authorList>
            <person name="de Groot N.N."/>
        </authorList>
    </citation>
    <scope>NUCLEOTIDE SEQUENCE [LARGE SCALE GENOMIC DNA]</scope>
    <source>
        <strain evidence="8 9">JCM 21544</strain>
    </source>
</reference>
<dbReference type="GO" id="GO:0015035">
    <property type="term" value="F:protein-disulfide reductase activity"/>
    <property type="evidence" value="ECO:0007669"/>
    <property type="project" value="UniProtKB-UniRule"/>
</dbReference>
<evidence type="ECO:0000313" key="8">
    <source>
        <dbReference type="EMBL" id="SDL80086.1"/>
    </source>
</evidence>
<keyword evidence="3" id="KW-0249">Electron transport</keyword>
<dbReference type="InterPro" id="IPR011990">
    <property type="entry name" value="TPR-like_helical_dom_sf"/>
</dbReference>
<dbReference type="InterPro" id="IPR036249">
    <property type="entry name" value="Thioredoxin-like_sf"/>
</dbReference>
<evidence type="ECO:0000259" key="7">
    <source>
        <dbReference type="PROSITE" id="PS51352"/>
    </source>
</evidence>
<name>A0A1G9N0J8_9PSED</name>
<dbReference type="PANTHER" id="PTHR45663">
    <property type="entry name" value="GEO12009P1"/>
    <property type="match status" value="1"/>
</dbReference>
<evidence type="ECO:0000256" key="5">
    <source>
        <dbReference type="ARBA" id="ARBA00023284"/>
    </source>
</evidence>
<feature type="domain" description="Thioredoxin" evidence="7">
    <location>
        <begin position="1"/>
        <end position="114"/>
    </location>
</feature>
<keyword evidence="2" id="KW-0813">Transport</keyword>
<gene>
    <name evidence="8" type="ORF">SAMN05216186_13118</name>
</gene>
<organism evidence="8 9">
    <name type="scientific">Pseudomonas indica</name>
    <dbReference type="NCBI Taxonomy" id="137658"/>
    <lineage>
        <taxon>Bacteria</taxon>
        <taxon>Pseudomonadati</taxon>
        <taxon>Pseudomonadota</taxon>
        <taxon>Gammaproteobacteria</taxon>
        <taxon>Pseudomonadales</taxon>
        <taxon>Pseudomonadaceae</taxon>
        <taxon>Pseudomonas</taxon>
    </lineage>
</organism>
<dbReference type="Proteomes" id="UP000198706">
    <property type="component" value="Unassembled WGS sequence"/>
</dbReference>
<dbReference type="PANTHER" id="PTHR45663:SF11">
    <property type="entry name" value="GEO12009P1"/>
    <property type="match status" value="1"/>
</dbReference>
<dbReference type="PRINTS" id="PR00421">
    <property type="entry name" value="THIOREDOXIN"/>
</dbReference>
<dbReference type="STRING" id="137658.SAMN05216186_13118"/>
<evidence type="ECO:0000256" key="1">
    <source>
        <dbReference type="ARBA" id="ARBA00008987"/>
    </source>
</evidence>
<keyword evidence="9" id="KW-1185">Reference proteome</keyword>
<dbReference type="Pfam" id="PF14559">
    <property type="entry name" value="TPR_19"/>
    <property type="match status" value="1"/>
</dbReference>
<comment type="similarity">
    <text evidence="1">Belongs to the thioredoxin family.</text>
</comment>
<keyword evidence="5" id="KW-0676">Redox-active center</keyword>
<dbReference type="GO" id="GO:0006950">
    <property type="term" value="P:response to stress"/>
    <property type="evidence" value="ECO:0007669"/>
    <property type="project" value="UniProtKB-ARBA"/>
</dbReference>
<evidence type="ECO:0000313" key="9">
    <source>
        <dbReference type="Proteomes" id="UP000198706"/>
    </source>
</evidence>
<dbReference type="InterPro" id="IPR013766">
    <property type="entry name" value="Thioredoxin_domain"/>
</dbReference>
<dbReference type="SUPFAM" id="SSF48452">
    <property type="entry name" value="TPR-like"/>
    <property type="match status" value="1"/>
</dbReference>
<dbReference type="Pfam" id="PF14561">
    <property type="entry name" value="TPR_20"/>
    <property type="match status" value="1"/>
</dbReference>
<dbReference type="AlphaFoldDB" id="A0A1G9N0J8"/>
<dbReference type="InterPro" id="IPR005746">
    <property type="entry name" value="Thioredoxin"/>
</dbReference>
<keyword evidence="4" id="KW-1015">Disulfide bond</keyword>
<dbReference type="EMBL" id="FNFD01000031">
    <property type="protein sequence ID" value="SDL80086.1"/>
    <property type="molecule type" value="Genomic_DNA"/>
</dbReference>
<sequence length="290" mass="31879">MSDTPYIFDVSGAASFERLVIENSFHKPVLVDFWAEWCAPCKALMPLLAQIAESYQGELLLAKVNCDVEQDIVMRFGIRSLPTVVLFKNGQPVDGFAGAQPESAIRAMLEPHVAEPATPQANLLESAQAAFAEGRIGEAESLLKQLLTEDNENAAALILYARCLAERGELGEAESVLNAVKGDEHKQALAGAKAQLTFLRRAADLPEVALLKSRLAQNAEDDEAAYQLAIQQLARQQYEAALDALLKLFVRNRGYDNGAPHSTLLQVFDLLGNDHPLVTLYRRKLYQAIY</sequence>
<evidence type="ECO:0000256" key="4">
    <source>
        <dbReference type="ARBA" id="ARBA00023157"/>
    </source>
</evidence>
<evidence type="ECO:0000256" key="3">
    <source>
        <dbReference type="ARBA" id="ARBA00022982"/>
    </source>
</evidence>
<dbReference type="CDD" id="cd02956">
    <property type="entry name" value="ybbN"/>
    <property type="match status" value="1"/>
</dbReference>
<dbReference type="Gene3D" id="3.40.30.10">
    <property type="entry name" value="Glutaredoxin"/>
    <property type="match status" value="1"/>
</dbReference>
<protein>
    <recommendedName>
        <fullName evidence="6">Thioredoxin</fullName>
    </recommendedName>
</protein>
<dbReference type="FunFam" id="3.40.30.10:FF:000001">
    <property type="entry name" value="Thioredoxin"/>
    <property type="match status" value="1"/>
</dbReference>
<dbReference type="Gene3D" id="1.25.40.10">
    <property type="entry name" value="Tetratricopeptide repeat domain"/>
    <property type="match status" value="2"/>
</dbReference>
<dbReference type="GO" id="GO:0005737">
    <property type="term" value="C:cytoplasm"/>
    <property type="evidence" value="ECO:0007669"/>
    <property type="project" value="TreeGrafter"/>
</dbReference>
<proteinExistence type="inferred from homology"/>
<accession>A0A1G9N0J8</accession>
<dbReference type="InterPro" id="IPR017937">
    <property type="entry name" value="Thioredoxin_CS"/>
</dbReference>
<dbReference type="PROSITE" id="PS51352">
    <property type="entry name" value="THIOREDOXIN_2"/>
    <property type="match status" value="1"/>
</dbReference>
<dbReference type="NCBIfam" id="TIGR01068">
    <property type="entry name" value="thioredoxin"/>
    <property type="match status" value="1"/>
</dbReference>
<dbReference type="PROSITE" id="PS00194">
    <property type="entry name" value="THIOREDOXIN_1"/>
    <property type="match status" value="1"/>
</dbReference>
<evidence type="ECO:0000256" key="2">
    <source>
        <dbReference type="ARBA" id="ARBA00022448"/>
    </source>
</evidence>
<evidence type="ECO:0000256" key="6">
    <source>
        <dbReference type="NCBIfam" id="TIGR01068"/>
    </source>
</evidence>
<dbReference type="Pfam" id="PF00085">
    <property type="entry name" value="Thioredoxin"/>
    <property type="match status" value="1"/>
</dbReference>
<dbReference type="RefSeq" id="WP_084339587.1">
    <property type="nucleotide sequence ID" value="NZ_CBKZNZ010000037.1"/>
</dbReference>